<feature type="domain" description="4Fe-4S ferredoxin-type" evidence="9">
    <location>
        <begin position="533"/>
        <end position="564"/>
    </location>
</feature>
<feature type="transmembrane region" description="Helical" evidence="8">
    <location>
        <begin position="144"/>
        <end position="164"/>
    </location>
</feature>
<evidence type="ECO:0000256" key="3">
    <source>
        <dbReference type="ARBA" id="ARBA00022723"/>
    </source>
</evidence>
<dbReference type="PANTHER" id="PTHR30176">
    <property type="entry name" value="FERREDOXIN-TYPE PROTEIN NAPH"/>
    <property type="match status" value="1"/>
</dbReference>
<evidence type="ECO:0000256" key="6">
    <source>
        <dbReference type="ARBA" id="ARBA00023014"/>
    </source>
</evidence>
<dbReference type="SUPFAM" id="SSF54862">
    <property type="entry name" value="4Fe-4S ferredoxins"/>
    <property type="match status" value="3"/>
</dbReference>
<protein>
    <submittedName>
        <fullName evidence="10">4Fe-4S dicluster domain-containing protein</fullName>
    </submittedName>
</protein>
<evidence type="ECO:0000256" key="8">
    <source>
        <dbReference type="SAM" id="Phobius"/>
    </source>
</evidence>
<sequence>MAKARQKRPPGTPRRPKQADAPWYRRALRITTIRIVSQSVFFGLFVFFIWVTWFSRMGGYPVSLFLETDPLVSFATALSTGTVYRGLYKALWVLIPTLILGRVFCNWMCPYGTLHQFVGWVFNIRSNKNNIDKNRYRPIYQLKYIILGIFLVMAAFGSLQIGLLDPICLLVRTFAVTVSPAADQTYTAMMTWLAQRNIDSLDPSFLSTAPGAPDQRVFYGAWFVGLVIVGLVGMNLVIPRFFCRVLCPLGAFLGVLSRFSLWRIDRDVTKCTDCDLCLKSCSGASDPQAALRKSECFVCFNCIDDCPEDALAFRLTPVPWKDRIVGTVKDGTATLFGRKVISQRLDTVKKGPDLPRRRWVFTGMAGALAYPFLRLSAAVNDRGFNEKVIRPPGSVEESEFLERCIKCDQCIHVCPTNVLQPSTLAQGGLEGFWTPVMDFSIGFCQLNCTLCSEVCPTGAIQKTSIEKKLGADEHAENGPIRLGTAFFNRGRCLPWAMETPCVVCEEVCPTSPKAIGTYDQEIVRWDGTTVTLNRPYIRPELCIGCGICEHECPVVDDAAVYVTAVGETRSESRSLLLKSKQV</sequence>
<evidence type="ECO:0000256" key="1">
    <source>
        <dbReference type="ARBA" id="ARBA00022448"/>
    </source>
</evidence>
<evidence type="ECO:0000313" key="10">
    <source>
        <dbReference type="EMBL" id="MCA9757059.1"/>
    </source>
</evidence>
<gene>
    <name evidence="10" type="ORF">KDA27_14740</name>
</gene>
<dbReference type="Proteomes" id="UP000739538">
    <property type="component" value="Unassembled WGS sequence"/>
</dbReference>
<dbReference type="PROSITE" id="PS51379">
    <property type="entry name" value="4FE4S_FER_2"/>
    <property type="match status" value="4"/>
</dbReference>
<dbReference type="AlphaFoldDB" id="A0A956NDP1"/>
<feature type="region of interest" description="Disordered" evidence="7">
    <location>
        <begin position="1"/>
        <end position="20"/>
    </location>
</feature>
<reference evidence="10" key="1">
    <citation type="submission" date="2020-04" db="EMBL/GenBank/DDBJ databases">
        <authorList>
            <person name="Zhang T."/>
        </authorList>
    </citation>
    <scope>NUCLEOTIDE SEQUENCE</scope>
    <source>
        <strain evidence="10">HKST-UBA02</strain>
    </source>
</reference>
<feature type="domain" description="4Fe-4S ferredoxin-type" evidence="9">
    <location>
        <begin position="433"/>
        <end position="465"/>
    </location>
</feature>
<evidence type="ECO:0000256" key="7">
    <source>
        <dbReference type="SAM" id="MobiDB-lite"/>
    </source>
</evidence>
<dbReference type="CDD" id="cd16373">
    <property type="entry name" value="DMSOR_beta_like"/>
    <property type="match status" value="1"/>
</dbReference>
<dbReference type="Gene3D" id="3.30.70.3270">
    <property type="match status" value="1"/>
</dbReference>
<feature type="transmembrane region" description="Helical" evidence="8">
    <location>
        <begin position="217"/>
        <end position="238"/>
    </location>
</feature>
<evidence type="ECO:0000256" key="2">
    <source>
        <dbReference type="ARBA" id="ARBA00022485"/>
    </source>
</evidence>
<dbReference type="EMBL" id="JAGQHS010000079">
    <property type="protein sequence ID" value="MCA9757059.1"/>
    <property type="molecule type" value="Genomic_DNA"/>
</dbReference>
<evidence type="ECO:0000256" key="4">
    <source>
        <dbReference type="ARBA" id="ARBA00022982"/>
    </source>
</evidence>
<dbReference type="InterPro" id="IPR017900">
    <property type="entry name" value="4Fe4S_Fe_S_CS"/>
</dbReference>
<keyword evidence="1" id="KW-0813">Transport</keyword>
<name>A0A956NDP1_UNCEI</name>
<dbReference type="Pfam" id="PF12838">
    <property type="entry name" value="Fer4_7"/>
    <property type="match status" value="1"/>
</dbReference>
<keyword evidence="8" id="KW-0812">Transmembrane</keyword>
<dbReference type="GO" id="GO:0046872">
    <property type="term" value="F:metal ion binding"/>
    <property type="evidence" value="ECO:0007669"/>
    <property type="project" value="UniProtKB-KW"/>
</dbReference>
<evidence type="ECO:0000313" key="11">
    <source>
        <dbReference type="Proteomes" id="UP000739538"/>
    </source>
</evidence>
<feature type="transmembrane region" description="Helical" evidence="8">
    <location>
        <begin position="245"/>
        <end position="264"/>
    </location>
</feature>
<keyword evidence="8" id="KW-0472">Membrane</keyword>
<dbReference type="InterPro" id="IPR017896">
    <property type="entry name" value="4Fe4S_Fe-S-bd"/>
</dbReference>
<keyword evidence="8" id="KW-1133">Transmembrane helix</keyword>
<keyword evidence="5" id="KW-0408">Iron</keyword>
<feature type="domain" description="4Fe-4S ferredoxin-type" evidence="9">
    <location>
        <begin position="393"/>
        <end position="424"/>
    </location>
</feature>
<dbReference type="InterPro" id="IPR051684">
    <property type="entry name" value="Electron_Trans/Redox"/>
</dbReference>
<dbReference type="PROSITE" id="PS00198">
    <property type="entry name" value="4FE4S_FER_1"/>
    <property type="match status" value="2"/>
</dbReference>
<keyword evidence="6" id="KW-0411">Iron-sulfur</keyword>
<keyword evidence="4" id="KW-0249">Electron transport</keyword>
<comment type="caution">
    <text evidence="10">The sequence shown here is derived from an EMBL/GenBank/DDBJ whole genome shotgun (WGS) entry which is preliminary data.</text>
</comment>
<accession>A0A956NDP1</accession>
<keyword evidence="3" id="KW-0479">Metal-binding</keyword>
<feature type="domain" description="4Fe-4S ferredoxin-type" evidence="9">
    <location>
        <begin position="287"/>
        <end position="316"/>
    </location>
</feature>
<dbReference type="Pfam" id="PF12801">
    <property type="entry name" value="Fer4_5"/>
    <property type="match status" value="2"/>
</dbReference>
<proteinExistence type="predicted"/>
<dbReference type="Gene3D" id="3.30.70.20">
    <property type="match status" value="1"/>
</dbReference>
<dbReference type="GO" id="GO:0005886">
    <property type="term" value="C:plasma membrane"/>
    <property type="evidence" value="ECO:0007669"/>
    <property type="project" value="TreeGrafter"/>
</dbReference>
<keyword evidence="2" id="KW-0004">4Fe-4S</keyword>
<dbReference type="Pfam" id="PF00037">
    <property type="entry name" value="Fer4"/>
    <property type="match status" value="1"/>
</dbReference>
<feature type="transmembrane region" description="Helical" evidence="8">
    <location>
        <begin position="35"/>
        <end position="55"/>
    </location>
</feature>
<reference evidence="10" key="2">
    <citation type="journal article" date="2021" name="Microbiome">
        <title>Successional dynamics and alternative stable states in a saline activated sludge microbial community over 9 years.</title>
        <authorList>
            <person name="Wang Y."/>
            <person name="Ye J."/>
            <person name="Ju F."/>
            <person name="Liu L."/>
            <person name="Boyd J.A."/>
            <person name="Deng Y."/>
            <person name="Parks D.H."/>
            <person name="Jiang X."/>
            <person name="Yin X."/>
            <person name="Woodcroft B.J."/>
            <person name="Tyson G.W."/>
            <person name="Hugenholtz P."/>
            <person name="Polz M.F."/>
            <person name="Zhang T."/>
        </authorList>
    </citation>
    <scope>NUCLEOTIDE SEQUENCE</scope>
    <source>
        <strain evidence="10">HKST-UBA02</strain>
    </source>
</reference>
<evidence type="ECO:0000256" key="5">
    <source>
        <dbReference type="ARBA" id="ARBA00023004"/>
    </source>
</evidence>
<dbReference type="GO" id="GO:0051539">
    <property type="term" value="F:4 iron, 4 sulfur cluster binding"/>
    <property type="evidence" value="ECO:0007669"/>
    <property type="project" value="UniProtKB-KW"/>
</dbReference>
<evidence type="ECO:0000259" key="9">
    <source>
        <dbReference type="PROSITE" id="PS51379"/>
    </source>
</evidence>
<dbReference type="PANTHER" id="PTHR30176:SF3">
    <property type="entry name" value="FERREDOXIN-TYPE PROTEIN NAPH"/>
    <property type="match status" value="1"/>
</dbReference>
<organism evidence="10 11">
    <name type="scientific">Eiseniibacteriota bacterium</name>
    <dbReference type="NCBI Taxonomy" id="2212470"/>
    <lineage>
        <taxon>Bacteria</taxon>
        <taxon>Candidatus Eiseniibacteriota</taxon>
    </lineage>
</organism>